<evidence type="ECO:0000313" key="3">
    <source>
        <dbReference type="Proteomes" id="UP000501451"/>
    </source>
</evidence>
<dbReference type="EMBL" id="CP049740">
    <property type="protein sequence ID" value="QII83171.1"/>
    <property type="molecule type" value="Genomic_DNA"/>
</dbReference>
<gene>
    <name evidence="2" type="ORF">G7057_08130</name>
</gene>
<dbReference type="Pfam" id="PF07470">
    <property type="entry name" value="Glyco_hydro_88"/>
    <property type="match status" value="1"/>
</dbReference>
<dbReference type="PANTHER" id="PTHR33886">
    <property type="entry name" value="UNSATURATED RHAMNOGALACTURONAN HYDROLASE (EUROFUNG)"/>
    <property type="match status" value="1"/>
</dbReference>
<dbReference type="PANTHER" id="PTHR33886:SF8">
    <property type="entry name" value="UNSATURATED RHAMNOGALACTURONAN HYDROLASE (EUROFUNG)"/>
    <property type="match status" value="1"/>
</dbReference>
<protein>
    <submittedName>
        <fullName evidence="2">Glycoside hydrolase family 105 protein</fullName>
    </submittedName>
</protein>
<keyword evidence="3" id="KW-1185">Reference proteome</keyword>
<reference evidence="2 3" key="1">
    <citation type="journal article" date="2017" name="Int. J. Syst. Evol. Microbiol.">
        <title>Jeotgalibaca porci sp. nov. and Jeotgalibaca arthritidis sp. nov., isolated from pigs, and emended description of the genus Jeotgalibaca.</title>
        <authorList>
            <person name="Zamora L."/>
            <person name="Perez-Sancho M."/>
            <person name="Dominguez L."/>
            <person name="Fernandez-Garayzabal J.F."/>
            <person name="Vela A.I."/>
        </authorList>
    </citation>
    <scope>NUCLEOTIDE SEQUENCE [LARGE SCALE GENOMIC DNA]</scope>
    <source>
        <strain evidence="2 3">CECT 9157</strain>
    </source>
</reference>
<dbReference type="InterPro" id="IPR012341">
    <property type="entry name" value="6hp_glycosidase-like_sf"/>
</dbReference>
<evidence type="ECO:0000256" key="1">
    <source>
        <dbReference type="ARBA" id="ARBA00022801"/>
    </source>
</evidence>
<dbReference type="InterPro" id="IPR010905">
    <property type="entry name" value="Glyco_hydro_88"/>
</dbReference>
<proteinExistence type="predicted"/>
<evidence type="ECO:0000313" key="2">
    <source>
        <dbReference type="EMBL" id="QII83171.1"/>
    </source>
</evidence>
<dbReference type="AlphaFoldDB" id="A0A6G7KD69"/>
<dbReference type="GO" id="GO:0005975">
    <property type="term" value="P:carbohydrate metabolic process"/>
    <property type="evidence" value="ECO:0007669"/>
    <property type="project" value="InterPro"/>
</dbReference>
<dbReference type="InterPro" id="IPR008928">
    <property type="entry name" value="6-hairpin_glycosidase_sf"/>
</dbReference>
<dbReference type="Gene3D" id="1.50.10.10">
    <property type="match status" value="1"/>
</dbReference>
<keyword evidence="1 2" id="KW-0378">Hydrolase</keyword>
<dbReference type="GO" id="GO:0016787">
    <property type="term" value="F:hydrolase activity"/>
    <property type="evidence" value="ECO:0007669"/>
    <property type="project" value="UniProtKB-KW"/>
</dbReference>
<name>A0A6G7KD69_9LACT</name>
<dbReference type="InterPro" id="IPR052043">
    <property type="entry name" value="PolySaccharide_Degr_Enz"/>
</dbReference>
<accession>A0A6G7KD69</accession>
<dbReference type="Proteomes" id="UP000501451">
    <property type="component" value="Chromosome"/>
</dbReference>
<dbReference type="SUPFAM" id="SSF48208">
    <property type="entry name" value="Six-hairpin glycosidases"/>
    <property type="match status" value="1"/>
</dbReference>
<organism evidence="2 3">
    <name type="scientific">Jeotgalibaca arthritidis</name>
    <dbReference type="NCBI Taxonomy" id="1868794"/>
    <lineage>
        <taxon>Bacteria</taxon>
        <taxon>Bacillati</taxon>
        <taxon>Bacillota</taxon>
        <taxon>Bacilli</taxon>
        <taxon>Lactobacillales</taxon>
        <taxon>Carnobacteriaceae</taxon>
        <taxon>Jeotgalibaca</taxon>
    </lineage>
</organism>
<dbReference type="KEGG" id="jar:G7057_08130"/>
<sequence length="309" mass="35652">MTSKKKQVKIISHHDYIRAWADEEIEKGLPIANINTNCPLLTLMDFPEYEDLCLERVEMIMENFDRTKEDGLQHNTTGATKDTITPYPELIWADTIFMTVLFLGKMGITYNKQEWIEEAIYQVLLHVKYLLDRETGLFYHAWDFDKSSNFGANFWCRGNSWLTMGLPLFIEMMNDNLPHHTKKHLVHIYQNQVDELLKIRDPEELLWHTVLDDPSSYIEASGSAGILTGIYMGLRAGLLNGDHYRQSCDDSMVQLINYINEQGTVEGVSAGTIIGHNKEHYKNIIIKPMAYGQAMMLCALVQYLNSRHL</sequence>